<dbReference type="AlphaFoldDB" id="A0A6J4UFX4"/>
<gene>
    <name evidence="8" type="ORF">AVDCRST_MAG49-1575</name>
</gene>
<dbReference type="FunFam" id="3.40.50.300:FF:000220">
    <property type="entry name" value="ATP-dependent protease ATPase subunit HslU"/>
    <property type="match status" value="1"/>
</dbReference>
<evidence type="ECO:0000259" key="6">
    <source>
        <dbReference type="SMART" id="SM00382"/>
    </source>
</evidence>
<feature type="domain" description="AAA+ ATPase" evidence="6">
    <location>
        <begin position="75"/>
        <end position="389"/>
    </location>
</feature>
<dbReference type="NCBIfam" id="TIGR00390">
    <property type="entry name" value="hslU"/>
    <property type="match status" value="1"/>
</dbReference>
<dbReference type="Pfam" id="PF07724">
    <property type="entry name" value="AAA_2"/>
    <property type="match status" value="1"/>
</dbReference>
<feature type="domain" description="Clp ATPase C-terminal" evidence="7">
    <location>
        <begin position="392"/>
        <end position="481"/>
    </location>
</feature>
<dbReference type="GO" id="GO:0016887">
    <property type="term" value="F:ATP hydrolysis activity"/>
    <property type="evidence" value="ECO:0007669"/>
    <property type="project" value="InterPro"/>
</dbReference>
<reference evidence="8" key="1">
    <citation type="submission" date="2020-02" db="EMBL/GenBank/DDBJ databases">
        <authorList>
            <person name="Meier V. D."/>
        </authorList>
    </citation>
    <scope>NUCLEOTIDE SEQUENCE</scope>
    <source>
        <strain evidence="8">AVDCRST_MAG49</strain>
    </source>
</reference>
<dbReference type="GO" id="GO:0051603">
    <property type="term" value="P:proteolysis involved in protein catabolic process"/>
    <property type="evidence" value="ECO:0007669"/>
    <property type="project" value="TreeGrafter"/>
</dbReference>
<dbReference type="GO" id="GO:0005524">
    <property type="term" value="F:ATP binding"/>
    <property type="evidence" value="ECO:0007669"/>
    <property type="project" value="UniProtKB-KW"/>
</dbReference>
<dbReference type="SMART" id="SM01086">
    <property type="entry name" value="ClpB_D2-small"/>
    <property type="match status" value="1"/>
</dbReference>
<evidence type="ECO:0000313" key="8">
    <source>
        <dbReference type="EMBL" id="CAA9548550.1"/>
    </source>
</evidence>
<dbReference type="InterPro" id="IPR019489">
    <property type="entry name" value="Clp_ATPase_C"/>
</dbReference>
<evidence type="ECO:0000256" key="4">
    <source>
        <dbReference type="ARBA" id="ARBA00023186"/>
    </source>
</evidence>
<dbReference type="GO" id="GO:0008233">
    <property type="term" value="F:peptidase activity"/>
    <property type="evidence" value="ECO:0007669"/>
    <property type="project" value="UniProtKB-KW"/>
</dbReference>
<dbReference type="GO" id="GO:0009376">
    <property type="term" value="C:HslUV protease complex"/>
    <property type="evidence" value="ECO:0007669"/>
    <property type="project" value="InterPro"/>
</dbReference>
<dbReference type="Gene3D" id="1.10.8.60">
    <property type="match status" value="1"/>
</dbReference>
<evidence type="ECO:0000259" key="7">
    <source>
        <dbReference type="SMART" id="SM01086"/>
    </source>
</evidence>
<keyword evidence="8" id="KW-0645">Protease</keyword>
<dbReference type="InterPro" id="IPR003593">
    <property type="entry name" value="AAA+_ATPase"/>
</dbReference>
<feature type="region of interest" description="Disordered" evidence="5">
    <location>
        <begin position="1"/>
        <end position="26"/>
    </location>
</feature>
<feature type="compositionally biased region" description="Basic and acidic residues" evidence="5">
    <location>
        <begin position="181"/>
        <end position="191"/>
    </location>
</feature>
<sequence length="500" mass="55531">MMAEAQRRPNGTATIARPGPETEAPALENLTPTQIVAELDRYIIGQTDAKRAVAVALRNRYRRQQLPDEMREEVQPKNILMIGPTGVGKTEIARRVAKIVDAPFLKVEATKFTEVGYVGRDVESIVRDLVEVAISMLHGQRLEQVKDEAAKAAVQRLADLLVAQLVEKQPKAKNGRNGRHAAAEKGDPEDAAALERQELASQRRKARERKRLLALLDQQALEEETVEIEVDDEVGDDYGPLDFVSGMTAEDLHDTFHDFLDGYLPRRPVRRRVSVREARRILTQQEANRLVDFDAVVETAIDRVEDAAVVFIDELDKTVSGEGDYGAEVSGQGVQRDLLPIVEGSVVMTRYGPVKSDHILFIAAGAFHDSRPSDLIPELQGRFPIRVELNSLSEDDLYAILTVPQNALTKQYQALLGTEGLTLEFTEDGMREMARLATQVNASTEDIGARRLHTIIERVLEEISFDAPEKKGETVSIDRAFVGERVGEVAADDDLSNFIL</sequence>
<dbReference type="EMBL" id="CADCWG010000098">
    <property type="protein sequence ID" value="CAA9548550.1"/>
    <property type="molecule type" value="Genomic_DNA"/>
</dbReference>
<protein>
    <submittedName>
        <fullName evidence="8">ATP-dependent hsl protease ATP-binding subunit HslU</fullName>
    </submittedName>
</protein>
<keyword evidence="4" id="KW-0143">Chaperone</keyword>
<dbReference type="NCBIfam" id="NF003544">
    <property type="entry name" value="PRK05201.1"/>
    <property type="match status" value="1"/>
</dbReference>
<evidence type="ECO:0000256" key="3">
    <source>
        <dbReference type="ARBA" id="ARBA00022840"/>
    </source>
</evidence>
<evidence type="ECO:0000256" key="1">
    <source>
        <dbReference type="ARBA" id="ARBA00009771"/>
    </source>
</evidence>
<comment type="similarity">
    <text evidence="1">Belongs to the ClpX chaperone family. HslU subfamily.</text>
</comment>
<evidence type="ECO:0000256" key="2">
    <source>
        <dbReference type="ARBA" id="ARBA00022741"/>
    </source>
</evidence>
<dbReference type="Pfam" id="PF00004">
    <property type="entry name" value="AAA"/>
    <property type="match status" value="1"/>
</dbReference>
<accession>A0A6J4UFX4</accession>
<dbReference type="InterPro" id="IPR003959">
    <property type="entry name" value="ATPase_AAA_core"/>
</dbReference>
<dbReference type="InterPro" id="IPR027417">
    <property type="entry name" value="P-loop_NTPase"/>
</dbReference>
<organism evidence="8">
    <name type="scientific">uncultured Thermomicrobiales bacterium</name>
    <dbReference type="NCBI Taxonomy" id="1645740"/>
    <lineage>
        <taxon>Bacteria</taxon>
        <taxon>Pseudomonadati</taxon>
        <taxon>Thermomicrobiota</taxon>
        <taxon>Thermomicrobia</taxon>
        <taxon>Thermomicrobiales</taxon>
        <taxon>environmental samples</taxon>
    </lineage>
</organism>
<dbReference type="PANTHER" id="PTHR48102:SF3">
    <property type="entry name" value="ATP-DEPENDENT PROTEASE ATPASE SUBUNIT HSLU"/>
    <property type="match status" value="1"/>
</dbReference>
<name>A0A6J4UFX4_9BACT</name>
<dbReference type="Gene3D" id="3.40.50.300">
    <property type="entry name" value="P-loop containing nucleotide triphosphate hydrolases"/>
    <property type="match status" value="2"/>
</dbReference>
<keyword evidence="2" id="KW-0547">Nucleotide-binding</keyword>
<dbReference type="SUPFAM" id="SSF52540">
    <property type="entry name" value="P-loop containing nucleoside triphosphate hydrolases"/>
    <property type="match status" value="1"/>
</dbReference>
<dbReference type="PANTHER" id="PTHR48102">
    <property type="entry name" value="ATP-DEPENDENT CLP PROTEASE ATP-BINDING SUBUNIT CLPX-LIKE, MITOCHONDRIAL-RELATED"/>
    <property type="match status" value="1"/>
</dbReference>
<dbReference type="SMART" id="SM00382">
    <property type="entry name" value="AAA"/>
    <property type="match status" value="1"/>
</dbReference>
<dbReference type="InterPro" id="IPR050052">
    <property type="entry name" value="ATP-dep_Clp_protease_ClpX"/>
</dbReference>
<feature type="region of interest" description="Disordered" evidence="5">
    <location>
        <begin position="171"/>
        <end position="191"/>
    </location>
</feature>
<evidence type="ECO:0000256" key="5">
    <source>
        <dbReference type="SAM" id="MobiDB-lite"/>
    </source>
</evidence>
<keyword evidence="3 8" id="KW-0067">ATP-binding</keyword>
<proteinExistence type="inferred from homology"/>
<dbReference type="InterPro" id="IPR004491">
    <property type="entry name" value="HslU"/>
</dbReference>
<keyword evidence="8" id="KW-0378">Hydrolase</keyword>